<keyword evidence="5" id="KW-1185">Reference proteome</keyword>
<dbReference type="EMBL" id="CP094970">
    <property type="protein sequence ID" value="UYM06493.1"/>
    <property type="molecule type" value="Genomic_DNA"/>
</dbReference>
<organism evidence="4 5">
    <name type="scientific">Solicola gregarius</name>
    <dbReference type="NCBI Taxonomy" id="2908642"/>
    <lineage>
        <taxon>Bacteria</taxon>
        <taxon>Bacillati</taxon>
        <taxon>Actinomycetota</taxon>
        <taxon>Actinomycetes</taxon>
        <taxon>Propionibacteriales</taxon>
        <taxon>Nocardioidaceae</taxon>
        <taxon>Solicola</taxon>
    </lineage>
</organism>
<feature type="domain" description="DUF1707" evidence="3">
    <location>
        <begin position="24"/>
        <end position="76"/>
    </location>
</feature>
<keyword evidence="2" id="KW-1133">Transmembrane helix</keyword>
<keyword evidence="2" id="KW-0472">Membrane</keyword>
<dbReference type="KEGG" id="sgrg:L0C25_05310"/>
<dbReference type="RefSeq" id="WP_271635399.1">
    <property type="nucleotide sequence ID" value="NZ_CP094970.1"/>
</dbReference>
<evidence type="ECO:0000259" key="3">
    <source>
        <dbReference type="Pfam" id="PF08044"/>
    </source>
</evidence>
<evidence type="ECO:0000313" key="5">
    <source>
        <dbReference type="Proteomes" id="UP001164390"/>
    </source>
</evidence>
<dbReference type="InterPro" id="IPR012551">
    <property type="entry name" value="DUF1707_SHOCT-like"/>
</dbReference>
<name>A0AA46YN91_9ACTN</name>
<keyword evidence="2" id="KW-0812">Transmembrane</keyword>
<dbReference type="Pfam" id="PF08044">
    <property type="entry name" value="DUF1707"/>
    <property type="match status" value="1"/>
</dbReference>
<feature type="region of interest" description="Disordered" evidence="1">
    <location>
        <begin position="72"/>
        <end position="92"/>
    </location>
</feature>
<dbReference type="Proteomes" id="UP001164390">
    <property type="component" value="Chromosome"/>
</dbReference>
<evidence type="ECO:0000313" key="4">
    <source>
        <dbReference type="EMBL" id="UYM06493.1"/>
    </source>
</evidence>
<accession>A0AA46YN91</accession>
<gene>
    <name evidence="4" type="ORF">L0C25_05310</name>
</gene>
<feature type="transmembrane region" description="Helical" evidence="2">
    <location>
        <begin position="111"/>
        <end position="139"/>
    </location>
</feature>
<proteinExistence type="predicted"/>
<evidence type="ECO:0000256" key="1">
    <source>
        <dbReference type="SAM" id="MobiDB-lite"/>
    </source>
</evidence>
<dbReference type="AlphaFoldDB" id="A0AA46YN91"/>
<protein>
    <submittedName>
        <fullName evidence="4">DUF1707 domain-containing protein</fullName>
    </submittedName>
</protein>
<reference evidence="4" key="1">
    <citation type="submission" date="2022-01" db="EMBL/GenBank/DDBJ databases">
        <title>Nocardioidaceae gen. sp. A5X3R13.</title>
        <authorList>
            <person name="Lopez Marin M.A."/>
            <person name="Uhlik O."/>
        </authorList>
    </citation>
    <scope>NUCLEOTIDE SEQUENCE</scope>
    <source>
        <strain evidence="4">A5X3R13</strain>
    </source>
</reference>
<sequence>MSGEERARNERLYERDQRAMSGELRIGDQEREAAVAALGEHFAAGRIDKSEYDERTAVAWEARTSGALKPLFADLPAPGPTGAAEPERAPRAAPAYEARGPWTGWYRVAGILVVGLAIALAIATRIPWFVVIIAAWIVWMKGHRFKWHRNRHHQWHRYAGWR</sequence>
<evidence type="ECO:0000256" key="2">
    <source>
        <dbReference type="SAM" id="Phobius"/>
    </source>
</evidence>